<dbReference type="GO" id="GO:0016787">
    <property type="term" value="F:hydrolase activity"/>
    <property type="evidence" value="ECO:0007669"/>
    <property type="project" value="UniProtKB-KW"/>
</dbReference>
<dbReference type="GO" id="GO:0004407">
    <property type="term" value="F:histone deacetylase activity"/>
    <property type="evidence" value="ECO:0007669"/>
    <property type="project" value="TreeGrafter"/>
</dbReference>
<dbReference type="AlphaFoldDB" id="A0A0C6FIJ7"/>
<dbReference type="Gene3D" id="3.40.800.20">
    <property type="entry name" value="Histone deacetylase domain"/>
    <property type="match status" value="1"/>
</dbReference>
<feature type="domain" description="Histone deacetylase" evidence="6">
    <location>
        <begin position="30"/>
        <end position="336"/>
    </location>
</feature>
<dbReference type="PANTHER" id="PTHR10625:SF17">
    <property type="entry name" value="HISTONE DEACETYLASE 8"/>
    <property type="match status" value="1"/>
</dbReference>
<dbReference type="InterPro" id="IPR023801">
    <property type="entry name" value="His_deacetylse_dom"/>
</dbReference>
<sequence>MKAVHSEDHRSHDPKFFLVRGQVKPAADQPERADRLLAGLAAGNHAVVAPQAHGIGARARVHSPDYLAFMAEAWEEWEALPDHGSEMIANIHPVREAATYPTHIVGRLGWHTVDTACPIGPGTYAAAAAATDVAASATQLVLDGEDAAYALCRPPGHHAYRDRAGGHCYFNNSAVAAAALRQRHARVAVLDVDVHHGNGTQGIFYRDPSVLTVSLHADPRGFYPFVWGYAHERGEGEGIGANLNLPLALGTGDDAYLDVLEGVASRTVKAFAPTALVVALGLDASEHDPLAGLAITTEGFSRIGAVLGRLGLPTVLVQEGGYLSDLLATNLTAVLAGFESAR</sequence>
<evidence type="ECO:0000313" key="7">
    <source>
        <dbReference type="EMBL" id="BAQ44934.1"/>
    </source>
</evidence>
<keyword evidence="5" id="KW-0862">Zinc</keyword>
<dbReference type="GO" id="GO:0046872">
    <property type="term" value="F:metal ion binding"/>
    <property type="evidence" value="ECO:0007669"/>
    <property type="project" value="UniProtKB-KW"/>
</dbReference>
<dbReference type="InterPro" id="IPR037138">
    <property type="entry name" value="His_deacetylse_dom_sf"/>
</dbReference>
<evidence type="ECO:0000313" key="8">
    <source>
        <dbReference type="Proteomes" id="UP000061432"/>
    </source>
</evidence>
<evidence type="ECO:0000256" key="4">
    <source>
        <dbReference type="ARBA" id="ARBA00022801"/>
    </source>
</evidence>
<proteinExistence type="inferred from homology"/>
<organism evidence="7 8">
    <name type="scientific">Methylobacterium aquaticum</name>
    <dbReference type="NCBI Taxonomy" id="270351"/>
    <lineage>
        <taxon>Bacteria</taxon>
        <taxon>Pseudomonadati</taxon>
        <taxon>Pseudomonadota</taxon>
        <taxon>Alphaproteobacteria</taxon>
        <taxon>Hyphomicrobiales</taxon>
        <taxon>Methylobacteriaceae</taxon>
        <taxon>Methylobacterium</taxon>
    </lineage>
</organism>
<dbReference type="SUPFAM" id="SSF52768">
    <property type="entry name" value="Arginase/deacetylase"/>
    <property type="match status" value="1"/>
</dbReference>
<dbReference type="CDD" id="cd10001">
    <property type="entry name" value="HDAC_classII_APAH"/>
    <property type="match status" value="1"/>
</dbReference>
<reference evidence="7 8" key="1">
    <citation type="journal article" date="2015" name="Genome Announc.">
        <title>Complete Genome Sequence of Methylobacterium aquaticum Strain 22A, Isolated from Racomitrium japonicum Moss.</title>
        <authorList>
            <person name="Tani A."/>
            <person name="Ogura Y."/>
            <person name="Hayashi T."/>
            <person name="Kimbara K."/>
        </authorList>
    </citation>
    <scope>NUCLEOTIDE SEQUENCE [LARGE SCALE GENOMIC DNA]</scope>
    <source>
        <strain evidence="7 8">MA-22A</strain>
    </source>
</reference>
<evidence type="ECO:0000256" key="3">
    <source>
        <dbReference type="ARBA" id="ARBA00022723"/>
    </source>
</evidence>
<dbReference type="PANTHER" id="PTHR10625">
    <property type="entry name" value="HISTONE DEACETYLASE HDAC1-RELATED"/>
    <property type="match status" value="1"/>
</dbReference>
<dbReference type="PRINTS" id="PR01270">
    <property type="entry name" value="HDASUPER"/>
</dbReference>
<dbReference type="OrthoDB" id="9808367at2"/>
<dbReference type="Pfam" id="PF00850">
    <property type="entry name" value="Hist_deacetyl"/>
    <property type="match status" value="1"/>
</dbReference>
<dbReference type="GO" id="GO:0040029">
    <property type="term" value="P:epigenetic regulation of gene expression"/>
    <property type="evidence" value="ECO:0007669"/>
    <property type="project" value="TreeGrafter"/>
</dbReference>
<keyword evidence="3" id="KW-0479">Metal-binding</keyword>
<dbReference type="STRING" id="270351.Maq22A_c08110"/>
<dbReference type="InterPro" id="IPR000286">
    <property type="entry name" value="HDACs"/>
</dbReference>
<reference evidence="8" key="2">
    <citation type="submission" date="2015-01" db="EMBL/GenBank/DDBJ databases">
        <title>Complete genome sequence of Methylobacterium aquaticum strain 22A.</title>
        <authorList>
            <person name="Tani A."/>
            <person name="Ogura Y."/>
            <person name="Hayashi T."/>
        </authorList>
    </citation>
    <scope>NUCLEOTIDE SEQUENCE [LARGE SCALE GENOMIC DNA]</scope>
    <source>
        <strain evidence="8">MA-22A</strain>
    </source>
</reference>
<accession>A0A0C6FIJ7</accession>
<dbReference type="KEGG" id="maqu:Maq22A_c08110"/>
<evidence type="ECO:0000256" key="2">
    <source>
        <dbReference type="ARBA" id="ARBA00005947"/>
    </source>
</evidence>
<evidence type="ECO:0000256" key="5">
    <source>
        <dbReference type="ARBA" id="ARBA00022833"/>
    </source>
</evidence>
<gene>
    <name evidence="7" type="primary">acuC</name>
    <name evidence="7" type="ORF">Maq22A_c08110</name>
</gene>
<name>A0A0C6FIJ7_9HYPH</name>
<protein>
    <submittedName>
        <fullName evidence="7">Acetylpolyamine aminohydrolase</fullName>
    </submittedName>
</protein>
<dbReference type="InterPro" id="IPR023696">
    <property type="entry name" value="Ureohydrolase_dom_sf"/>
</dbReference>
<evidence type="ECO:0000256" key="1">
    <source>
        <dbReference type="ARBA" id="ARBA00001947"/>
    </source>
</evidence>
<dbReference type="PATRIC" id="fig|270351.10.peg.1547"/>
<dbReference type="RefSeq" id="WP_060846353.1">
    <property type="nucleotide sequence ID" value="NZ_AP014704.1"/>
</dbReference>
<evidence type="ECO:0000259" key="6">
    <source>
        <dbReference type="Pfam" id="PF00850"/>
    </source>
</evidence>
<comment type="similarity">
    <text evidence="2">Belongs to the histone deacetylase family.</text>
</comment>
<keyword evidence="4 7" id="KW-0378">Hydrolase</keyword>
<dbReference type="Proteomes" id="UP000061432">
    <property type="component" value="Chromosome"/>
</dbReference>
<comment type="cofactor">
    <cofactor evidence="1">
        <name>Zn(2+)</name>
        <dbReference type="ChEBI" id="CHEBI:29105"/>
    </cofactor>
</comment>
<dbReference type="EMBL" id="AP014704">
    <property type="protein sequence ID" value="BAQ44934.1"/>
    <property type="molecule type" value="Genomic_DNA"/>
</dbReference>